<dbReference type="OrthoDB" id="5903604at2"/>
<evidence type="ECO:0000313" key="3">
    <source>
        <dbReference type="Proteomes" id="UP000245762"/>
    </source>
</evidence>
<sequence>MNKLVIVGNGFDLAHELPTSYSHFIDYFWSNLGLSYQEKIILDMVYVNPEFDRVLTINSIKSFKDFLKNLEEYCQEYSYNLNEENLVAKNKESFGKEIFKFNNLFFKELNIKSLENWVDIENEYFIQLKTISKRKIVSYSGSREKAEKNQEKKNKEAINKLNKEFEEVKKLLKFYLTKSTCDKYEFLNGRISNFQNLLRYFEVRSQNLNNSNQNREFLNEFPLADHSNIIEFDTELRQAELIGQAHKFLANSNKKTVFLNFNYTDSLYPYIEIMKTQNYGYYLPPEEIPIHGRLKNTLDYEMIFGFGDEMDEDYKFIENLNQNEYLSNFKSFKYSRTHYYKKLLDYIDSEMFQVFIMGHSCGLSDRTMLNTIFEHKNCRSIKVFFHEWENHNGKKMDNFTEIVQNISRHFNDKKLMREKVVNKSLCYPLPQDMRFEKKGV</sequence>
<dbReference type="Pfam" id="PF14253">
    <property type="entry name" value="AbiH"/>
    <property type="match status" value="1"/>
</dbReference>
<dbReference type="InterPro" id="IPR025935">
    <property type="entry name" value="AbiH"/>
</dbReference>
<dbReference type="Proteomes" id="UP000245762">
    <property type="component" value="Unassembled WGS sequence"/>
</dbReference>
<evidence type="ECO:0008006" key="4">
    <source>
        <dbReference type="Google" id="ProtNLM"/>
    </source>
</evidence>
<reference evidence="2 3" key="1">
    <citation type="submission" date="2018-05" db="EMBL/GenBank/DDBJ databases">
        <title>Complete genome sequence of Flagellimonas aquimarina ECD12 isolated from seaweed Ecklonia cava.</title>
        <authorList>
            <person name="Choi S."/>
            <person name="Seong C."/>
        </authorList>
    </citation>
    <scope>NUCLEOTIDE SEQUENCE [LARGE SCALE GENOMIC DNA]</scope>
    <source>
        <strain evidence="2 3">ECD12</strain>
    </source>
</reference>
<feature type="coiled-coil region" evidence="1">
    <location>
        <begin position="143"/>
        <end position="178"/>
    </location>
</feature>
<keyword evidence="3" id="KW-1185">Reference proteome</keyword>
<protein>
    <recommendedName>
        <fullName evidence="4">Bacteriophage abortive infection AbiH</fullName>
    </recommendedName>
</protein>
<organism evidence="2 3">
    <name type="scientific">Flagellimonas aquimarina</name>
    <dbReference type="NCBI Taxonomy" id="2201895"/>
    <lineage>
        <taxon>Bacteria</taxon>
        <taxon>Pseudomonadati</taxon>
        <taxon>Bacteroidota</taxon>
        <taxon>Flavobacteriia</taxon>
        <taxon>Flavobacteriales</taxon>
        <taxon>Flavobacteriaceae</taxon>
        <taxon>Flagellimonas</taxon>
    </lineage>
</organism>
<name>A0A316KZY8_9FLAO</name>
<comment type="caution">
    <text evidence="2">The sequence shown here is derived from an EMBL/GenBank/DDBJ whole genome shotgun (WGS) entry which is preliminary data.</text>
</comment>
<keyword evidence="1" id="KW-0175">Coiled coil</keyword>
<accession>A0A316KZY8</accession>
<proteinExistence type="predicted"/>
<dbReference type="AlphaFoldDB" id="A0A316KZY8"/>
<dbReference type="RefSeq" id="WP_109659947.1">
    <property type="nucleotide sequence ID" value="NZ_QGEG01000001.1"/>
</dbReference>
<evidence type="ECO:0000256" key="1">
    <source>
        <dbReference type="SAM" id="Coils"/>
    </source>
</evidence>
<evidence type="ECO:0000313" key="2">
    <source>
        <dbReference type="EMBL" id="PWL39762.1"/>
    </source>
</evidence>
<gene>
    <name evidence="2" type="ORF">DKG77_02725</name>
</gene>
<dbReference type="EMBL" id="QGEG01000001">
    <property type="protein sequence ID" value="PWL39762.1"/>
    <property type="molecule type" value="Genomic_DNA"/>
</dbReference>